<dbReference type="EC" id="2.3.2.27" evidence="3"/>
<evidence type="ECO:0000256" key="3">
    <source>
        <dbReference type="ARBA" id="ARBA00012483"/>
    </source>
</evidence>
<protein>
    <recommendedName>
        <fullName evidence="3">RING-type E3 ubiquitin transferase</fullName>
        <ecNumber evidence="3">2.3.2.27</ecNumber>
    </recommendedName>
</protein>
<evidence type="ECO:0000256" key="6">
    <source>
        <dbReference type="ARBA" id="ARBA00022737"/>
    </source>
</evidence>
<keyword evidence="4" id="KW-0808">Transferase</keyword>
<dbReference type="InterPro" id="IPR056760">
    <property type="entry name" value="RING_XB3-like"/>
</dbReference>
<gene>
    <name evidence="15" type="ORF">BDA96_03G477700</name>
</gene>
<dbReference type="Pfam" id="PF24921">
    <property type="entry name" value="RING_XB3-XBAT31"/>
    <property type="match status" value="1"/>
</dbReference>
<evidence type="ECO:0000256" key="11">
    <source>
        <dbReference type="PROSITE-ProRule" id="PRU00023"/>
    </source>
</evidence>
<dbReference type="AlphaFoldDB" id="A0A921US33"/>
<reference evidence="15" key="2">
    <citation type="submission" date="2020-10" db="EMBL/GenBank/DDBJ databases">
        <authorList>
            <person name="Cooper E.A."/>
            <person name="Brenton Z.W."/>
            <person name="Flinn B.S."/>
            <person name="Jenkins J."/>
            <person name="Shu S."/>
            <person name="Flowers D."/>
            <person name="Luo F."/>
            <person name="Wang Y."/>
            <person name="Xia P."/>
            <person name="Barry K."/>
            <person name="Daum C."/>
            <person name="Lipzen A."/>
            <person name="Yoshinaga Y."/>
            <person name="Schmutz J."/>
            <person name="Saski C."/>
            <person name="Vermerris W."/>
            <person name="Kresovich S."/>
        </authorList>
    </citation>
    <scope>NUCLEOTIDE SEQUENCE</scope>
</reference>
<comment type="caution">
    <text evidence="15">The sequence shown here is derived from an EMBL/GenBank/DDBJ whole genome shotgun (WGS) entry which is preliminary data.</text>
</comment>
<keyword evidence="8" id="KW-0833">Ubl conjugation pathway</keyword>
<dbReference type="EMBL" id="CM027682">
    <property type="protein sequence ID" value="KAG0541225.1"/>
    <property type="molecule type" value="Genomic_DNA"/>
</dbReference>
<dbReference type="Gene3D" id="3.30.40.10">
    <property type="entry name" value="Zinc/RING finger domain, C3HC4 (zinc finger)"/>
    <property type="match status" value="1"/>
</dbReference>
<keyword evidence="10 11" id="KW-0040">ANK repeat</keyword>
<sequence length="484" mass="51236">MGHGLSCSRDGGEEHDLFRAVQLGDLDALLAADPELARHATTIYDRLSLLHIAAANGQLQVLSMLLDDAGAGGAHAPARPDVDVLNRKKQTPLMLAAMHGRTDCVLRLLEAGANILMFDSVHARTCLHHAAYYGHADCLQAILSAAKASPVADSWGFARFVNVRDEHGATPLHLAARQGRPQCVHHLLHAGAIVSAPTASYGFLGSTALHLAARRGNLDCVRELLAWGADRLHRDSAGRIAYAVALRRSHRACAALLNPAAAEPMVWPSPLKLISELNPEAKALLEAALMEANREREKQIIVNLKGGTTTKTKSSYSSSSAHDDDGTAVASRSQLDDDDDATELCGICLEQACSMEMQDCGHQMCAACTLALCCHSKPNPTTLALQPPACPFCRATITRLLVANNKTSNSSDEAALGGGVRSHSHGSSSFRGLTSAIRSLSLSRIGRRGSGRVADSDGICHGQASTPCGVNSLLPAQAIIQSFF</sequence>
<dbReference type="PANTHER" id="PTHR24128:SF65">
    <property type="entry name" value="E3 UBIQUITIN-PROTEIN LIGASE XBOS31-RELATED"/>
    <property type="match status" value="1"/>
</dbReference>
<dbReference type="SUPFAM" id="SSF57850">
    <property type="entry name" value="RING/U-box"/>
    <property type="match status" value="1"/>
</dbReference>
<feature type="domain" description="RING-type" evidence="14">
    <location>
        <begin position="345"/>
        <end position="394"/>
    </location>
</feature>
<evidence type="ECO:0000256" key="2">
    <source>
        <dbReference type="ARBA" id="ARBA00004906"/>
    </source>
</evidence>
<evidence type="ECO:0000256" key="10">
    <source>
        <dbReference type="ARBA" id="ARBA00023043"/>
    </source>
</evidence>
<dbReference type="PROSITE" id="PS50089">
    <property type="entry name" value="ZF_RING_2"/>
    <property type="match status" value="1"/>
</dbReference>
<dbReference type="Gene3D" id="1.25.40.20">
    <property type="entry name" value="Ankyrin repeat-containing domain"/>
    <property type="match status" value="3"/>
</dbReference>
<evidence type="ECO:0000256" key="8">
    <source>
        <dbReference type="ARBA" id="ARBA00022786"/>
    </source>
</evidence>
<evidence type="ECO:0000256" key="13">
    <source>
        <dbReference type="SAM" id="MobiDB-lite"/>
    </source>
</evidence>
<dbReference type="Proteomes" id="UP000807115">
    <property type="component" value="Chromosome 3"/>
</dbReference>
<dbReference type="SUPFAM" id="SSF48403">
    <property type="entry name" value="Ankyrin repeat"/>
    <property type="match status" value="1"/>
</dbReference>
<evidence type="ECO:0000256" key="7">
    <source>
        <dbReference type="ARBA" id="ARBA00022771"/>
    </source>
</evidence>
<dbReference type="InterPro" id="IPR001841">
    <property type="entry name" value="Znf_RING"/>
</dbReference>
<dbReference type="Pfam" id="PF00023">
    <property type="entry name" value="Ank"/>
    <property type="match status" value="1"/>
</dbReference>
<feature type="repeat" description="ANK" evidence="11">
    <location>
        <begin position="88"/>
        <end position="120"/>
    </location>
</feature>
<keyword evidence="6" id="KW-0677">Repeat</keyword>
<feature type="repeat" description="ANK" evidence="11">
    <location>
        <begin position="167"/>
        <end position="199"/>
    </location>
</feature>
<feature type="repeat" description="ANK" evidence="11">
    <location>
        <begin position="204"/>
        <end position="236"/>
    </location>
</feature>
<name>A0A921US33_SORBI</name>
<dbReference type="InterPro" id="IPR002110">
    <property type="entry name" value="Ankyrin_rpt"/>
</dbReference>
<dbReference type="SMART" id="SM00248">
    <property type="entry name" value="ANK"/>
    <property type="match status" value="5"/>
</dbReference>
<dbReference type="InterPro" id="IPR013083">
    <property type="entry name" value="Znf_RING/FYVE/PHD"/>
</dbReference>
<evidence type="ECO:0000313" key="16">
    <source>
        <dbReference type="Proteomes" id="UP000807115"/>
    </source>
</evidence>
<dbReference type="PROSITE" id="PS50297">
    <property type="entry name" value="ANK_REP_REGION"/>
    <property type="match status" value="3"/>
</dbReference>
<accession>A0A921US33</accession>
<comment type="catalytic activity">
    <reaction evidence="1">
        <text>S-ubiquitinyl-[E2 ubiquitin-conjugating enzyme]-L-cysteine + [acceptor protein]-L-lysine = [E2 ubiquitin-conjugating enzyme]-L-cysteine + N(6)-ubiquitinyl-[acceptor protein]-L-lysine.</text>
        <dbReference type="EC" id="2.3.2.27"/>
    </reaction>
</comment>
<dbReference type="GO" id="GO:0008270">
    <property type="term" value="F:zinc ion binding"/>
    <property type="evidence" value="ECO:0007669"/>
    <property type="project" value="UniProtKB-KW"/>
</dbReference>
<evidence type="ECO:0000256" key="5">
    <source>
        <dbReference type="ARBA" id="ARBA00022723"/>
    </source>
</evidence>
<evidence type="ECO:0000256" key="1">
    <source>
        <dbReference type="ARBA" id="ARBA00000900"/>
    </source>
</evidence>
<feature type="region of interest" description="Disordered" evidence="13">
    <location>
        <begin position="309"/>
        <end position="335"/>
    </location>
</feature>
<evidence type="ECO:0000259" key="14">
    <source>
        <dbReference type="PROSITE" id="PS50089"/>
    </source>
</evidence>
<evidence type="ECO:0000256" key="9">
    <source>
        <dbReference type="ARBA" id="ARBA00022833"/>
    </source>
</evidence>
<keyword evidence="7 12" id="KW-0863">Zinc-finger</keyword>
<dbReference type="PROSITE" id="PS50088">
    <property type="entry name" value="ANK_REPEAT"/>
    <property type="match status" value="3"/>
</dbReference>
<evidence type="ECO:0000256" key="4">
    <source>
        <dbReference type="ARBA" id="ARBA00022679"/>
    </source>
</evidence>
<evidence type="ECO:0000313" key="15">
    <source>
        <dbReference type="EMBL" id="KAG0541225.1"/>
    </source>
</evidence>
<organism evidence="15 16">
    <name type="scientific">Sorghum bicolor</name>
    <name type="common">Sorghum</name>
    <name type="synonym">Sorghum vulgare</name>
    <dbReference type="NCBI Taxonomy" id="4558"/>
    <lineage>
        <taxon>Eukaryota</taxon>
        <taxon>Viridiplantae</taxon>
        <taxon>Streptophyta</taxon>
        <taxon>Embryophyta</taxon>
        <taxon>Tracheophyta</taxon>
        <taxon>Spermatophyta</taxon>
        <taxon>Magnoliopsida</taxon>
        <taxon>Liliopsida</taxon>
        <taxon>Poales</taxon>
        <taxon>Poaceae</taxon>
        <taxon>PACMAD clade</taxon>
        <taxon>Panicoideae</taxon>
        <taxon>Andropogonodae</taxon>
        <taxon>Andropogoneae</taxon>
        <taxon>Sorghinae</taxon>
        <taxon>Sorghum</taxon>
    </lineage>
</organism>
<dbReference type="GO" id="GO:0061630">
    <property type="term" value="F:ubiquitin protein ligase activity"/>
    <property type="evidence" value="ECO:0007669"/>
    <property type="project" value="UniProtKB-EC"/>
</dbReference>
<comment type="pathway">
    <text evidence="2">Protein modification; protein ubiquitination.</text>
</comment>
<dbReference type="Pfam" id="PF12796">
    <property type="entry name" value="Ank_2"/>
    <property type="match status" value="2"/>
</dbReference>
<keyword evidence="9" id="KW-0862">Zinc</keyword>
<proteinExistence type="predicted"/>
<reference evidence="15" key="1">
    <citation type="journal article" date="2019" name="BMC Genomics">
        <title>A new reference genome for Sorghum bicolor reveals high levels of sequence similarity between sweet and grain genotypes: implications for the genetics of sugar metabolism.</title>
        <authorList>
            <person name="Cooper E.A."/>
            <person name="Brenton Z.W."/>
            <person name="Flinn B.S."/>
            <person name="Jenkins J."/>
            <person name="Shu S."/>
            <person name="Flowers D."/>
            <person name="Luo F."/>
            <person name="Wang Y."/>
            <person name="Xia P."/>
            <person name="Barry K."/>
            <person name="Daum C."/>
            <person name="Lipzen A."/>
            <person name="Yoshinaga Y."/>
            <person name="Schmutz J."/>
            <person name="Saski C."/>
            <person name="Vermerris W."/>
            <person name="Kresovich S."/>
        </authorList>
    </citation>
    <scope>NUCLEOTIDE SEQUENCE</scope>
</reference>
<evidence type="ECO:0000256" key="12">
    <source>
        <dbReference type="PROSITE-ProRule" id="PRU00175"/>
    </source>
</evidence>
<keyword evidence="5" id="KW-0479">Metal-binding</keyword>
<dbReference type="PANTHER" id="PTHR24128">
    <property type="entry name" value="HOMEOBOX PROTEIN WARIAI"/>
    <property type="match status" value="1"/>
</dbReference>
<feature type="compositionally biased region" description="Low complexity" evidence="13">
    <location>
        <begin position="309"/>
        <end position="320"/>
    </location>
</feature>
<dbReference type="InterPro" id="IPR036770">
    <property type="entry name" value="Ankyrin_rpt-contain_sf"/>
</dbReference>